<gene>
    <name evidence="1" type="ORF">NDU88_005850</name>
</gene>
<protein>
    <submittedName>
        <fullName evidence="1">Uncharacterized protein</fullName>
    </submittedName>
</protein>
<dbReference type="AlphaFoldDB" id="A0AAV7PGR5"/>
<evidence type="ECO:0000313" key="1">
    <source>
        <dbReference type="EMBL" id="KAJ1127448.1"/>
    </source>
</evidence>
<proteinExistence type="predicted"/>
<sequence length="245" mass="26594">MMPVVRPCRLRHGHNVEAGLLLWYHSERHRTARLIIRALGPDVAREGALVTSAHYNPISGFRITAFCAAQGGPSRATRSAAWQHEEEAETRLPPSDFLHFVCRVLVVGQPPEVELQACRPFNVRSSAAWTGTAAELGAARWVLEEGSGLHSYTPAEGLGWTKGPAQKYGGERGPRQWAEDQLRGGCGGVARERPNGLRCSPEGEGFGSSCGELAYWCMVHGLVVGPSSEEALTCCVELFGYARIS</sequence>
<accession>A0AAV7PGR5</accession>
<dbReference type="Proteomes" id="UP001066276">
    <property type="component" value="Chromosome 7"/>
</dbReference>
<dbReference type="EMBL" id="JANPWB010000011">
    <property type="protein sequence ID" value="KAJ1127448.1"/>
    <property type="molecule type" value="Genomic_DNA"/>
</dbReference>
<comment type="caution">
    <text evidence="1">The sequence shown here is derived from an EMBL/GenBank/DDBJ whole genome shotgun (WGS) entry which is preliminary data.</text>
</comment>
<reference evidence="1" key="1">
    <citation type="journal article" date="2022" name="bioRxiv">
        <title>Sequencing and chromosome-scale assembly of the giantPleurodeles waltlgenome.</title>
        <authorList>
            <person name="Brown T."/>
            <person name="Elewa A."/>
            <person name="Iarovenko S."/>
            <person name="Subramanian E."/>
            <person name="Araus A.J."/>
            <person name="Petzold A."/>
            <person name="Susuki M."/>
            <person name="Suzuki K.-i.T."/>
            <person name="Hayashi T."/>
            <person name="Toyoda A."/>
            <person name="Oliveira C."/>
            <person name="Osipova E."/>
            <person name="Leigh N.D."/>
            <person name="Simon A."/>
            <person name="Yun M.H."/>
        </authorList>
    </citation>
    <scope>NUCLEOTIDE SEQUENCE</scope>
    <source>
        <strain evidence="1">20211129_DDA</strain>
        <tissue evidence="1">Liver</tissue>
    </source>
</reference>
<evidence type="ECO:0000313" key="2">
    <source>
        <dbReference type="Proteomes" id="UP001066276"/>
    </source>
</evidence>
<organism evidence="1 2">
    <name type="scientific">Pleurodeles waltl</name>
    <name type="common">Iberian ribbed newt</name>
    <dbReference type="NCBI Taxonomy" id="8319"/>
    <lineage>
        <taxon>Eukaryota</taxon>
        <taxon>Metazoa</taxon>
        <taxon>Chordata</taxon>
        <taxon>Craniata</taxon>
        <taxon>Vertebrata</taxon>
        <taxon>Euteleostomi</taxon>
        <taxon>Amphibia</taxon>
        <taxon>Batrachia</taxon>
        <taxon>Caudata</taxon>
        <taxon>Salamandroidea</taxon>
        <taxon>Salamandridae</taxon>
        <taxon>Pleurodelinae</taxon>
        <taxon>Pleurodeles</taxon>
    </lineage>
</organism>
<name>A0AAV7PGR5_PLEWA</name>
<keyword evidence="2" id="KW-1185">Reference proteome</keyword>